<dbReference type="RefSeq" id="WP_353979424.1">
    <property type="nucleotide sequence ID" value="NZ_CP159578.1"/>
</dbReference>
<keyword evidence="1" id="KW-1133">Transmembrane helix</keyword>
<accession>A0AB74UBT6</accession>
<feature type="transmembrane region" description="Helical" evidence="1">
    <location>
        <begin position="12"/>
        <end position="33"/>
    </location>
</feature>
<gene>
    <name evidence="2" type="ORF">ABV408_13385</name>
</gene>
<name>A0AB74UBT6_9GAMM</name>
<evidence type="ECO:0000313" key="2">
    <source>
        <dbReference type="EMBL" id="XCJ78423.1"/>
    </source>
</evidence>
<reference evidence="2" key="1">
    <citation type="submission" date="2024-06" db="EMBL/GenBank/DDBJ databases">
        <title>Complete genome of Salinicola endophyticus HNIBRBA4755.</title>
        <authorList>
            <person name="Shin S.Y."/>
            <person name="Kang H."/>
            <person name="Song J."/>
        </authorList>
    </citation>
    <scope>NUCLEOTIDE SEQUENCE</scope>
    <source>
        <strain evidence="2">HNIBRBA4755</strain>
    </source>
</reference>
<organism evidence="2">
    <name type="scientific">Salinicola endophyticus</name>
    <dbReference type="NCBI Taxonomy" id="1949083"/>
    <lineage>
        <taxon>Bacteria</taxon>
        <taxon>Pseudomonadati</taxon>
        <taxon>Pseudomonadota</taxon>
        <taxon>Gammaproteobacteria</taxon>
        <taxon>Oceanospirillales</taxon>
        <taxon>Halomonadaceae</taxon>
        <taxon>Salinicola</taxon>
    </lineage>
</organism>
<sequence>MENNKSLFQLKRFWWALIVPLLISVLAAVYVFCTSRLSYESGYEAFNFLLVAYKIPLGLLALVFPLVALVAASHRSEQAANQIYIANEQAKLTRDQLSKVEAQLLRQLRQDNISNYFQHVSEFNKLLDRLENSYKVEFHQRDQLYKLIFPDNSPENVSYVGGSDDETSSYLEMIKSQCEQEFFARDSKGGVSDEVDVIGLLLTWREADRSLFYSHRHGRLVTPRKAGVDAEEFIVKFHPHDPAIHIDTFASILRHLSAFSIEKQHFLLESYLTGYAYEAANNYLSRCQTAKDKDLS</sequence>
<keyword evidence="1" id="KW-0472">Membrane</keyword>
<proteinExistence type="predicted"/>
<dbReference type="EMBL" id="CP159578">
    <property type="protein sequence ID" value="XCJ78423.1"/>
    <property type="molecule type" value="Genomic_DNA"/>
</dbReference>
<evidence type="ECO:0008006" key="3">
    <source>
        <dbReference type="Google" id="ProtNLM"/>
    </source>
</evidence>
<dbReference type="AlphaFoldDB" id="A0AB74UBT6"/>
<keyword evidence="1" id="KW-0812">Transmembrane</keyword>
<feature type="transmembrane region" description="Helical" evidence="1">
    <location>
        <begin position="45"/>
        <end position="72"/>
    </location>
</feature>
<evidence type="ECO:0000256" key="1">
    <source>
        <dbReference type="SAM" id="Phobius"/>
    </source>
</evidence>
<protein>
    <recommendedName>
        <fullName evidence="3">Phage abortive infection protein</fullName>
    </recommendedName>
</protein>